<sequence>MKQSTPTNLKKSKNISQIPKSIILTGKILQSISLHLATLYAVKLFRTPIKHKPPKREEMMAKSAQKEMILIPEIGKKIMLYSYGYSKRKVLLIHGWSGRGTQLYKIADKLLENGLMTISFDAPAHGNSESKTTMMTEFIASAKFLEQKYGPFEIIIGHSLGGMATLNSIKQGVFTKKAVIIGAGDIITDIIAAFINKLDLNPKIIHKMKNYFFKKFGENIDNYSTSEAAKKVNIPTLIIHDTNDKEVPVSCAINIRKYVKNGELLITNSLGHTRILKDDYVISKILDFILKEK</sequence>
<evidence type="ECO:0000313" key="4">
    <source>
        <dbReference type="Proteomes" id="UP001597032"/>
    </source>
</evidence>
<accession>A0ABW2Z9H6</accession>
<dbReference type="Pfam" id="PF12697">
    <property type="entry name" value="Abhydrolase_6"/>
    <property type="match status" value="1"/>
</dbReference>
<keyword evidence="3" id="KW-0378">Hydrolase</keyword>
<name>A0ABW2Z9H6_9FLAO</name>
<dbReference type="PANTHER" id="PTHR12277">
    <property type="entry name" value="ALPHA/BETA HYDROLASE DOMAIN-CONTAINING PROTEIN"/>
    <property type="match status" value="1"/>
</dbReference>
<comment type="caution">
    <text evidence="3">The sequence shown here is derived from an EMBL/GenBank/DDBJ whole genome shotgun (WGS) entry which is preliminary data.</text>
</comment>
<gene>
    <name evidence="3" type="ORF">ACFQZW_11185</name>
</gene>
<dbReference type="EC" id="3.4.-.-" evidence="3"/>
<dbReference type="PANTHER" id="PTHR12277:SF81">
    <property type="entry name" value="PROTEIN ABHD13"/>
    <property type="match status" value="1"/>
</dbReference>
<dbReference type="SUPFAM" id="SSF53474">
    <property type="entry name" value="alpha/beta-Hydrolases"/>
    <property type="match status" value="1"/>
</dbReference>
<evidence type="ECO:0000259" key="1">
    <source>
        <dbReference type="Pfam" id="PF08386"/>
    </source>
</evidence>
<dbReference type="Pfam" id="PF08386">
    <property type="entry name" value="Abhydrolase_4"/>
    <property type="match status" value="1"/>
</dbReference>
<protein>
    <submittedName>
        <fullName evidence="3">Alpha/beta hydrolase family protein</fullName>
        <ecNumber evidence="3">3.4.-.-</ecNumber>
    </submittedName>
</protein>
<evidence type="ECO:0000259" key="2">
    <source>
        <dbReference type="Pfam" id="PF12697"/>
    </source>
</evidence>
<dbReference type="GO" id="GO:0016787">
    <property type="term" value="F:hydrolase activity"/>
    <property type="evidence" value="ECO:0007669"/>
    <property type="project" value="UniProtKB-KW"/>
</dbReference>
<dbReference type="Gene3D" id="3.40.50.1820">
    <property type="entry name" value="alpha/beta hydrolase"/>
    <property type="match status" value="1"/>
</dbReference>
<dbReference type="InterPro" id="IPR013595">
    <property type="entry name" value="Pept_S33_TAP-like_C"/>
</dbReference>
<evidence type="ECO:0000313" key="3">
    <source>
        <dbReference type="EMBL" id="MFD0762649.1"/>
    </source>
</evidence>
<dbReference type="InterPro" id="IPR029058">
    <property type="entry name" value="AB_hydrolase_fold"/>
</dbReference>
<keyword evidence="4" id="KW-1185">Reference proteome</keyword>
<dbReference type="EMBL" id="JBHTIC010000008">
    <property type="protein sequence ID" value="MFD0762649.1"/>
    <property type="molecule type" value="Genomic_DNA"/>
</dbReference>
<dbReference type="RefSeq" id="WP_386783030.1">
    <property type="nucleotide sequence ID" value="NZ_JBHTIC010000008.1"/>
</dbReference>
<dbReference type="InterPro" id="IPR000073">
    <property type="entry name" value="AB_hydrolase_1"/>
</dbReference>
<proteinExistence type="predicted"/>
<reference evidence="4" key="1">
    <citation type="journal article" date="2019" name="Int. J. Syst. Evol. Microbiol.">
        <title>The Global Catalogue of Microorganisms (GCM) 10K type strain sequencing project: providing services to taxonomists for standard genome sequencing and annotation.</title>
        <authorList>
            <consortium name="The Broad Institute Genomics Platform"/>
            <consortium name="The Broad Institute Genome Sequencing Center for Infectious Disease"/>
            <person name="Wu L."/>
            <person name="Ma J."/>
        </authorList>
    </citation>
    <scope>NUCLEOTIDE SEQUENCE [LARGE SCALE GENOMIC DNA]</scope>
    <source>
        <strain evidence="4">CCUG 60022</strain>
    </source>
</reference>
<feature type="domain" description="Peptidase S33 tripeptidyl aminopeptidase-like C-terminal" evidence="1">
    <location>
        <begin position="226"/>
        <end position="287"/>
    </location>
</feature>
<dbReference type="Proteomes" id="UP001597032">
    <property type="component" value="Unassembled WGS sequence"/>
</dbReference>
<organism evidence="3 4">
    <name type="scientific">Lutibacter aestuarii</name>
    <dbReference type="NCBI Taxonomy" id="861111"/>
    <lineage>
        <taxon>Bacteria</taxon>
        <taxon>Pseudomonadati</taxon>
        <taxon>Bacteroidota</taxon>
        <taxon>Flavobacteriia</taxon>
        <taxon>Flavobacteriales</taxon>
        <taxon>Flavobacteriaceae</taxon>
        <taxon>Lutibacter</taxon>
    </lineage>
</organism>
<feature type="domain" description="AB hydrolase-1" evidence="2">
    <location>
        <begin position="90"/>
        <end position="183"/>
    </location>
</feature>